<feature type="domain" description="RING-type" evidence="6">
    <location>
        <begin position="140"/>
        <end position="186"/>
    </location>
</feature>
<proteinExistence type="predicted"/>
<dbReference type="PANTHER" id="PTHR45969">
    <property type="entry name" value="RING ZINC FINGER PROTEIN-RELATED"/>
    <property type="match status" value="1"/>
</dbReference>
<dbReference type="InterPro" id="IPR001841">
    <property type="entry name" value="Znf_RING"/>
</dbReference>
<evidence type="ECO:0000256" key="4">
    <source>
        <dbReference type="PROSITE-ProRule" id="PRU00175"/>
    </source>
</evidence>
<reference evidence="7 8" key="1">
    <citation type="submission" date="2016-02" db="EMBL/GenBank/DDBJ databases">
        <title>Genome analysis of coral dinoflagellate symbionts highlights evolutionary adaptations to a symbiotic lifestyle.</title>
        <authorList>
            <person name="Aranda M."/>
            <person name="Li Y."/>
            <person name="Liew Y.J."/>
            <person name="Baumgarten S."/>
            <person name="Simakov O."/>
            <person name="Wilson M."/>
            <person name="Piel J."/>
            <person name="Ashoor H."/>
            <person name="Bougouffa S."/>
            <person name="Bajic V.B."/>
            <person name="Ryu T."/>
            <person name="Ravasi T."/>
            <person name="Bayer T."/>
            <person name="Micklem G."/>
            <person name="Kim H."/>
            <person name="Bhak J."/>
            <person name="Lajeunesse T.C."/>
            <person name="Voolstra C.R."/>
        </authorList>
    </citation>
    <scope>NUCLEOTIDE SEQUENCE [LARGE SCALE GENOMIC DNA]</scope>
    <source>
        <strain evidence="7 8">CCMP2467</strain>
    </source>
</reference>
<keyword evidence="5" id="KW-0812">Transmembrane</keyword>
<dbReference type="GO" id="GO:0008270">
    <property type="term" value="F:zinc ion binding"/>
    <property type="evidence" value="ECO:0007669"/>
    <property type="project" value="UniProtKB-KW"/>
</dbReference>
<evidence type="ECO:0000313" key="7">
    <source>
        <dbReference type="EMBL" id="OLQ12190.1"/>
    </source>
</evidence>
<dbReference type="GO" id="GO:0016567">
    <property type="term" value="P:protein ubiquitination"/>
    <property type="evidence" value="ECO:0007669"/>
    <property type="project" value="TreeGrafter"/>
</dbReference>
<dbReference type="SUPFAM" id="SSF57850">
    <property type="entry name" value="RING/U-box"/>
    <property type="match status" value="1"/>
</dbReference>
<dbReference type="AlphaFoldDB" id="A0A1Q9EXL6"/>
<dbReference type="PROSITE" id="PS50089">
    <property type="entry name" value="ZF_RING_2"/>
    <property type="match status" value="1"/>
</dbReference>
<keyword evidence="5" id="KW-0472">Membrane</keyword>
<evidence type="ECO:0000256" key="3">
    <source>
        <dbReference type="ARBA" id="ARBA00022833"/>
    </source>
</evidence>
<evidence type="ECO:0000259" key="6">
    <source>
        <dbReference type="PROSITE" id="PS50089"/>
    </source>
</evidence>
<keyword evidence="5" id="KW-1133">Transmembrane helix</keyword>
<keyword evidence="8" id="KW-1185">Reference proteome</keyword>
<gene>
    <name evidence="7" type="ORF">AK812_SmicGene3877</name>
</gene>
<protein>
    <recommendedName>
        <fullName evidence="6">RING-type domain-containing protein</fullName>
    </recommendedName>
</protein>
<sequence length="298" mass="32907">MVPTALLFKVPPVIVPEISGASVYDERREESVKLLQETAVRRKKTDEIIQNRTAPCRLSRARKRAVQGPIMAGISVDSADGMFFDIMASFVAVLLMVYVVVFVLLMRRIVSLWMEKDPDMPCAFVLEDYVEDVSSEQPICSICLCSDRGSSRTKLPCGHVFHKECLTQWWCRCKSGNAHLSCPLCRRTYGVEVLSPLDETSRGVCVERHAAPWAKPSRISGTNVFVPLEEASRAGVERCPLPELRINPASCLAARQHGRGLCLPDCISKMGLLLVPLLPIEAQLGTARSKLGAVLLDA</sequence>
<dbReference type="Pfam" id="PF13639">
    <property type="entry name" value="zf-RING_2"/>
    <property type="match status" value="1"/>
</dbReference>
<dbReference type="GO" id="GO:0061630">
    <property type="term" value="F:ubiquitin protein ligase activity"/>
    <property type="evidence" value="ECO:0007669"/>
    <property type="project" value="TreeGrafter"/>
</dbReference>
<keyword evidence="2 4" id="KW-0863">Zinc-finger</keyword>
<evidence type="ECO:0000313" key="8">
    <source>
        <dbReference type="Proteomes" id="UP000186817"/>
    </source>
</evidence>
<dbReference type="SMART" id="SM00184">
    <property type="entry name" value="RING"/>
    <property type="match status" value="1"/>
</dbReference>
<dbReference type="EMBL" id="LSRX01000047">
    <property type="protein sequence ID" value="OLQ12190.1"/>
    <property type="molecule type" value="Genomic_DNA"/>
</dbReference>
<dbReference type="InterPro" id="IPR013083">
    <property type="entry name" value="Znf_RING/FYVE/PHD"/>
</dbReference>
<dbReference type="PANTHER" id="PTHR45969:SF69">
    <property type="entry name" value="FINGER DOMAIN PROTEIN, PUTATIVE (AFU_ORTHOLOGUE AFUA_3G12190)-RELATED"/>
    <property type="match status" value="1"/>
</dbReference>
<evidence type="ECO:0000256" key="1">
    <source>
        <dbReference type="ARBA" id="ARBA00022723"/>
    </source>
</evidence>
<dbReference type="CDD" id="cd16448">
    <property type="entry name" value="RING-H2"/>
    <property type="match status" value="1"/>
</dbReference>
<accession>A0A1Q9EXL6</accession>
<organism evidence="7 8">
    <name type="scientific">Symbiodinium microadriaticum</name>
    <name type="common">Dinoflagellate</name>
    <name type="synonym">Zooxanthella microadriatica</name>
    <dbReference type="NCBI Taxonomy" id="2951"/>
    <lineage>
        <taxon>Eukaryota</taxon>
        <taxon>Sar</taxon>
        <taxon>Alveolata</taxon>
        <taxon>Dinophyceae</taxon>
        <taxon>Suessiales</taxon>
        <taxon>Symbiodiniaceae</taxon>
        <taxon>Symbiodinium</taxon>
    </lineage>
</organism>
<name>A0A1Q9EXL6_SYMMI</name>
<dbReference type="OrthoDB" id="312576at2759"/>
<feature type="transmembrane region" description="Helical" evidence="5">
    <location>
        <begin position="86"/>
        <end position="106"/>
    </location>
</feature>
<keyword evidence="1" id="KW-0479">Metal-binding</keyword>
<dbReference type="Gene3D" id="3.30.40.10">
    <property type="entry name" value="Zinc/RING finger domain, C3HC4 (zinc finger)"/>
    <property type="match status" value="1"/>
</dbReference>
<keyword evidence="3" id="KW-0862">Zinc</keyword>
<dbReference type="Proteomes" id="UP000186817">
    <property type="component" value="Unassembled WGS sequence"/>
</dbReference>
<evidence type="ECO:0000256" key="2">
    <source>
        <dbReference type="ARBA" id="ARBA00022771"/>
    </source>
</evidence>
<evidence type="ECO:0000256" key="5">
    <source>
        <dbReference type="SAM" id="Phobius"/>
    </source>
</evidence>
<comment type="caution">
    <text evidence="7">The sequence shown here is derived from an EMBL/GenBank/DDBJ whole genome shotgun (WGS) entry which is preliminary data.</text>
</comment>